<feature type="region of interest" description="Disordered" evidence="1">
    <location>
        <begin position="1"/>
        <end position="22"/>
    </location>
</feature>
<accession>A0A7J8TCB9</accession>
<name>A0A7J8TCB9_GOSDV</name>
<organism evidence="2 3">
    <name type="scientific">Gossypium davidsonii</name>
    <name type="common">Davidson's cotton</name>
    <name type="synonym">Gossypium klotzschianum subsp. davidsonii</name>
    <dbReference type="NCBI Taxonomy" id="34287"/>
    <lineage>
        <taxon>Eukaryota</taxon>
        <taxon>Viridiplantae</taxon>
        <taxon>Streptophyta</taxon>
        <taxon>Embryophyta</taxon>
        <taxon>Tracheophyta</taxon>
        <taxon>Spermatophyta</taxon>
        <taxon>Magnoliopsida</taxon>
        <taxon>eudicotyledons</taxon>
        <taxon>Gunneridae</taxon>
        <taxon>Pentapetalae</taxon>
        <taxon>rosids</taxon>
        <taxon>malvids</taxon>
        <taxon>Malvales</taxon>
        <taxon>Malvaceae</taxon>
        <taxon>Malvoideae</taxon>
        <taxon>Gossypium</taxon>
    </lineage>
</organism>
<evidence type="ECO:0000313" key="2">
    <source>
        <dbReference type="EMBL" id="MBA0635820.1"/>
    </source>
</evidence>
<dbReference type="EMBL" id="JABFAC010243272">
    <property type="protein sequence ID" value="MBA0635820.1"/>
    <property type="molecule type" value="Genomic_DNA"/>
</dbReference>
<dbReference type="Proteomes" id="UP000593561">
    <property type="component" value="Unassembled WGS sequence"/>
</dbReference>
<reference evidence="2 3" key="1">
    <citation type="journal article" date="2019" name="Genome Biol. Evol.">
        <title>Insights into the evolution of the New World diploid cottons (Gossypium, subgenus Houzingenia) based on genome sequencing.</title>
        <authorList>
            <person name="Grover C.E."/>
            <person name="Arick M.A. 2nd"/>
            <person name="Thrash A."/>
            <person name="Conover J.L."/>
            <person name="Sanders W.S."/>
            <person name="Peterson D.G."/>
            <person name="Frelichowski J.E."/>
            <person name="Scheffler J.A."/>
            <person name="Scheffler B.E."/>
            <person name="Wendel J.F."/>
        </authorList>
    </citation>
    <scope>NUCLEOTIDE SEQUENCE [LARGE SCALE GENOMIC DNA]</scope>
    <source>
        <strain evidence="2">27</strain>
        <tissue evidence="2">Leaf</tissue>
    </source>
</reference>
<dbReference type="AlphaFoldDB" id="A0A7J8TCB9"/>
<evidence type="ECO:0000313" key="3">
    <source>
        <dbReference type="Proteomes" id="UP000593561"/>
    </source>
</evidence>
<sequence length="22" mass="2490">MVATVNDQRGGNFLGKEHDWSQ</sequence>
<proteinExistence type="predicted"/>
<keyword evidence="3" id="KW-1185">Reference proteome</keyword>
<gene>
    <name evidence="2" type="ORF">Godav_025432</name>
</gene>
<evidence type="ECO:0000256" key="1">
    <source>
        <dbReference type="SAM" id="MobiDB-lite"/>
    </source>
</evidence>
<protein>
    <submittedName>
        <fullName evidence="2">Uncharacterized protein</fullName>
    </submittedName>
</protein>
<comment type="caution">
    <text evidence="2">The sequence shown here is derived from an EMBL/GenBank/DDBJ whole genome shotgun (WGS) entry which is preliminary data.</text>
</comment>